<name>A0A3Q8XAX4_9BACL</name>
<sequence length="194" mass="22516">MNEKHEHDEHTICPWCHTEIVWDEEIGPERNCPHCENELSGYRTLQFGMELEEDEEAEETAHSNEQEDDSDWDDEYEDEAEQSQTHSHDLSELRPYNRDQLALEETMNRILDDQLEAPECPSCREFMLEAGTQTMKEKRFTPRVPAALGEPILEAPIELVLYVCPSCFHTQNRLSVKAQERLVSLLAKAADLQD</sequence>
<dbReference type="OrthoDB" id="2665608at2"/>
<evidence type="ECO:0000313" key="2">
    <source>
        <dbReference type="EMBL" id="AZN42847.1"/>
    </source>
</evidence>
<accession>A0A3Q8XAX4</accession>
<feature type="compositionally biased region" description="Basic and acidic residues" evidence="1">
    <location>
        <begin position="86"/>
        <end position="95"/>
    </location>
</feature>
<feature type="region of interest" description="Disordered" evidence="1">
    <location>
        <begin position="52"/>
        <end position="95"/>
    </location>
</feature>
<proteinExistence type="predicted"/>
<dbReference type="KEGG" id="palb:EJC50_26510"/>
<dbReference type="AlphaFoldDB" id="A0A3Q8XAX4"/>
<evidence type="ECO:0000256" key="1">
    <source>
        <dbReference type="SAM" id="MobiDB-lite"/>
    </source>
</evidence>
<dbReference type="EMBL" id="CP034437">
    <property type="protein sequence ID" value="AZN42847.1"/>
    <property type="molecule type" value="Genomic_DNA"/>
</dbReference>
<protein>
    <submittedName>
        <fullName evidence="2">Uncharacterized protein</fullName>
    </submittedName>
</protein>
<feature type="compositionally biased region" description="Acidic residues" evidence="1">
    <location>
        <begin position="66"/>
        <end position="81"/>
    </location>
</feature>
<gene>
    <name evidence="2" type="ORF">EJC50_26510</name>
</gene>
<keyword evidence="3" id="KW-1185">Reference proteome</keyword>
<dbReference type="Proteomes" id="UP000272528">
    <property type="component" value="Chromosome"/>
</dbReference>
<organism evidence="2 3">
    <name type="scientific">Paenibacillus albus</name>
    <dbReference type="NCBI Taxonomy" id="2495582"/>
    <lineage>
        <taxon>Bacteria</taxon>
        <taxon>Bacillati</taxon>
        <taxon>Bacillota</taxon>
        <taxon>Bacilli</taxon>
        <taxon>Bacillales</taxon>
        <taxon>Paenibacillaceae</taxon>
        <taxon>Paenibacillus</taxon>
    </lineage>
</organism>
<evidence type="ECO:0000313" key="3">
    <source>
        <dbReference type="Proteomes" id="UP000272528"/>
    </source>
</evidence>
<reference evidence="3" key="1">
    <citation type="submission" date="2018-12" db="EMBL/GenBank/DDBJ databases">
        <title>Genome sequence of Peanibacillus sp.</title>
        <authorList>
            <person name="Subramani G."/>
            <person name="Srinivasan S."/>
            <person name="Kim M.K."/>
        </authorList>
    </citation>
    <scope>NUCLEOTIDE SEQUENCE [LARGE SCALE GENOMIC DNA]</scope>
    <source>
        <strain evidence="3">18JY67-1</strain>
    </source>
</reference>
<dbReference type="RefSeq" id="WP_126018900.1">
    <property type="nucleotide sequence ID" value="NZ_CP034437.1"/>
</dbReference>